<gene>
    <name evidence="1" type="ORF">OBBRIDRAFT_833245</name>
</gene>
<sequence>MASPFVTLPREVIERVLIACHDPRDIAHFAQTCRAARELVYNAHDQFLWRELFLAQPFDDLRKALPTKRSQIADYNWAHELQRRVAAEAAVTSSTDVPDATLVAALGTLISLVETSAPASPEPGPPLSHNLIWLDGVLRRAQVDASSLSTPEAQERWARLRAYAALAHAEPRACEALRRVSRCFVYDLRRYTAATAWGPFVRRAGGGLGADWVHVEHVVNVVTLKLREHALLRIFGRPLSGVHATRAYSAPGSLKRAPRDWAGVTGTWRRFVCFMDYRDLFAFNFSLFQESPPQGPLDPSFFDHGYQEAIRPIEVRLELIDDHAEDGMDTDEAFPEIHFKGCSRGPHSIDAIVEGSVSMLEDGAIRWRFTTKYDGLTQWSAEGIQLGNVCSAAGIAGIWTGAFHEEADPAGPFLMWKTSGRLRE</sequence>
<reference evidence="1 2" key="1">
    <citation type="submission" date="2016-07" db="EMBL/GenBank/DDBJ databases">
        <title>Draft genome of the white-rot fungus Obba rivulosa 3A-2.</title>
        <authorList>
            <consortium name="DOE Joint Genome Institute"/>
            <person name="Miettinen O."/>
            <person name="Riley R."/>
            <person name="Acob R."/>
            <person name="Barry K."/>
            <person name="Cullen D."/>
            <person name="De Vries R."/>
            <person name="Hainaut M."/>
            <person name="Hatakka A."/>
            <person name="Henrissat B."/>
            <person name="Hilden K."/>
            <person name="Kuo R."/>
            <person name="Labutti K."/>
            <person name="Lipzen A."/>
            <person name="Makela M.R."/>
            <person name="Sandor L."/>
            <person name="Spatafora J.W."/>
            <person name="Grigoriev I.V."/>
            <person name="Hibbett D.S."/>
        </authorList>
    </citation>
    <scope>NUCLEOTIDE SEQUENCE [LARGE SCALE GENOMIC DNA]</scope>
    <source>
        <strain evidence="1 2">3A-2</strain>
    </source>
</reference>
<name>A0A8E2DMW4_9APHY</name>
<proteinExistence type="predicted"/>
<organism evidence="1 2">
    <name type="scientific">Obba rivulosa</name>
    <dbReference type="NCBI Taxonomy" id="1052685"/>
    <lineage>
        <taxon>Eukaryota</taxon>
        <taxon>Fungi</taxon>
        <taxon>Dikarya</taxon>
        <taxon>Basidiomycota</taxon>
        <taxon>Agaricomycotina</taxon>
        <taxon>Agaricomycetes</taxon>
        <taxon>Polyporales</taxon>
        <taxon>Gelatoporiaceae</taxon>
        <taxon>Obba</taxon>
    </lineage>
</organism>
<dbReference type="EMBL" id="KV722365">
    <property type="protein sequence ID" value="OCH92726.1"/>
    <property type="molecule type" value="Genomic_DNA"/>
</dbReference>
<keyword evidence="2" id="KW-1185">Reference proteome</keyword>
<dbReference type="Gene3D" id="1.20.1280.50">
    <property type="match status" value="1"/>
</dbReference>
<dbReference type="SUPFAM" id="SSF81383">
    <property type="entry name" value="F-box domain"/>
    <property type="match status" value="1"/>
</dbReference>
<dbReference type="OrthoDB" id="3226064at2759"/>
<dbReference type="Proteomes" id="UP000250043">
    <property type="component" value="Unassembled WGS sequence"/>
</dbReference>
<evidence type="ECO:0000313" key="2">
    <source>
        <dbReference type="Proteomes" id="UP000250043"/>
    </source>
</evidence>
<dbReference type="InterPro" id="IPR036047">
    <property type="entry name" value="F-box-like_dom_sf"/>
</dbReference>
<protein>
    <recommendedName>
        <fullName evidence="3">F-box domain-containing protein</fullName>
    </recommendedName>
</protein>
<accession>A0A8E2DMW4</accession>
<dbReference type="AlphaFoldDB" id="A0A8E2DMW4"/>
<evidence type="ECO:0008006" key="3">
    <source>
        <dbReference type="Google" id="ProtNLM"/>
    </source>
</evidence>
<evidence type="ECO:0000313" key="1">
    <source>
        <dbReference type="EMBL" id="OCH92726.1"/>
    </source>
</evidence>
<dbReference type="CDD" id="cd09917">
    <property type="entry name" value="F-box_SF"/>
    <property type="match status" value="1"/>
</dbReference>